<reference evidence="1" key="1">
    <citation type="journal article" date="2012" name="J. Bacteriol.">
        <title>Genome sequences of type strains of seven species of the marine bacterium Pseudoalteromonas.</title>
        <authorList>
            <person name="Xie B.B."/>
            <person name="Shu Y.L."/>
            <person name="Qin Q.L."/>
            <person name="Rong J.C."/>
            <person name="Zhang X.Y."/>
            <person name="Chen X.L."/>
            <person name="Shi M."/>
            <person name="He H.L."/>
            <person name="Zhou B.C."/>
            <person name="Zhang Y.Z."/>
        </authorList>
    </citation>
    <scope>NUCLEOTIDE SEQUENCE [LARGE SCALE GENOMIC DNA]</scope>
    <source>
        <strain evidence="1">NCIMB 1889</strain>
    </source>
</reference>
<reference evidence="1" key="2">
    <citation type="submission" date="2013-04" db="EMBL/GenBank/DDBJ databases">
        <title>Genome sequence of Pseudoalteromonas citrea.</title>
        <authorList>
            <person name="Xie B.-B."/>
            <person name="Rong J.-C."/>
            <person name="Qin Q.-L."/>
            <person name="Shu Y.-L."/>
            <person name="Zhang Y.-Z."/>
        </authorList>
    </citation>
    <scope>NUCLEOTIDE SEQUENCE</scope>
    <source>
        <strain evidence="1">NCIMB 1889</strain>
    </source>
</reference>
<gene>
    <name evidence="1" type="ORF">PCIT_10964</name>
</gene>
<sequence>MKLSQVNTAIKYVIIILIMNNKIMRLKIMFKLVTCSIFVLNISIVSANPLIGTWQYVKGQYATENGLVEAQAPQLTSTKIVSDGHFNYITQQGGKFLYAGGGTYTLDKDHFIEHVKYGNVASILGKTMAFTYKVEGDLWHHTLHEDGKLVEKEIWKRVAP</sequence>
<comment type="caution">
    <text evidence="1">The sequence shown here is derived from an EMBL/GenBank/DDBJ whole genome shotgun (WGS) entry which is preliminary data.</text>
</comment>
<evidence type="ECO:0000313" key="1">
    <source>
        <dbReference type="EMBL" id="ERG18689.1"/>
    </source>
</evidence>
<evidence type="ECO:0008006" key="2">
    <source>
        <dbReference type="Google" id="ProtNLM"/>
    </source>
</evidence>
<dbReference type="EMBL" id="AHBZ02000127">
    <property type="protein sequence ID" value="ERG18689.1"/>
    <property type="molecule type" value="Genomic_DNA"/>
</dbReference>
<dbReference type="STRING" id="1117314.PCIT_10964"/>
<dbReference type="AlphaFoldDB" id="U1KNX3"/>
<dbReference type="eggNOG" id="ENOG5032TFF">
    <property type="taxonomic scope" value="Bacteria"/>
</dbReference>
<protein>
    <recommendedName>
        <fullName evidence="2">DUF4488 domain-containing protein</fullName>
    </recommendedName>
</protein>
<dbReference type="Gene3D" id="2.40.128.490">
    <property type="entry name" value="Uncharacterised protein PF14869, DUF4488"/>
    <property type="match status" value="1"/>
</dbReference>
<name>U1KNX3_9GAMM</name>
<accession>U1KNX3</accession>
<proteinExistence type="predicted"/>
<organism evidence="1">
    <name type="scientific">Pseudoalteromonas citrea DSM 8771</name>
    <dbReference type="NCBI Taxonomy" id="1117314"/>
    <lineage>
        <taxon>Bacteria</taxon>
        <taxon>Pseudomonadati</taxon>
        <taxon>Pseudomonadota</taxon>
        <taxon>Gammaproteobacteria</taxon>
        <taxon>Alteromonadales</taxon>
        <taxon>Pseudoalteromonadaceae</taxon>
        <taxon>Pseudoalteromonas</taxon>
    </lineage>
</organism>